<dbReference type="AlphaFoldDB" id="A0A402A580"/>
<accession>A0A402A580</accession>
<name>A0A402A580_9CHLR</name>
<reference evidence="3" key="1">
    <citation type="submission" date="2018-12" db="EMBL/GenBank/DDBJ databases">
        <title>Tengunoibacter tsumagoiensis gen. nov., sp. nov., Dictyobacter kobayashii sp. nov., D. alpinus sp. nov., and D. joshuensis sp. nov. and description of Dictyobacteraceae fam. nov. within the order Ktedonobacterales isolated from Tengu-no-mugimeshi.</title>
        <authorList>
            <person name="Wang C.M."/>
            <person name="Zheng Y."/>
            <person name="Sakai Y."/>
            <person name="Toyoda A."/>
            <person name="Minakuchi Y."/>
            <person name="Abe K."/>
            <person name="Yokota A."/>
            <person name="Yabe S."/>
        </authorList>
    </citation>
    <scope>NUCLEOTIDE SEQUENCE [LARGE SCALE GENOMIC DNA]</scope>
    <source>
        <strain evidence="3">Uno3</strain>
    </source>
</reference>
<protein>
    <submittedName>
        <fullName evidence="2">Uncharacterized protein</fullName>
    </submittedName>
</protein>
<dbReference type="EMBL" id="BIFR01000001">
    <property type="protein sequence ID" value="GCE14307.1"/>
    <property type="molecule type" value="Genomic_DNA"/>
</dbReference>
<evidence type="ECO:0000313" key="2">
    <source>
        <dbReference type="EMBL" id="GCE14307.1"/>
    </source>
</evidence>
<gene>
    <name evidence="2" type="ORF">KTT_41660</name>
</gene>
<proteinExistence type="predicted"/>
<feature type="transmembrane region" description="Helical" evidence="1">
    <location>
        <begin position="44"/>
        <end position="65"/>
    </location>
</feature>
<dbReference type="Pfam" id="PF09527">
    <property type="entry name" value="ATPase_gene1"/>
    <property type="match status" value="1"/>
</dbReference>
<evidence type="ECO:0000256" key="1">
    <source>
        <dbReference type="SAM" id="Phobius"/>
    </source>
</evidence>
<keyword evidence="3" id="KW-1185">Reference proteome</keyword>
<organism evidence="2 3">
    <name type="scientific">Tengunoibacter tsumagoiensis</name>
    <dbReference type="NCBI Taxonomy" id="2014871"/>
    <lineage>
        <taxon>Bacteria</taxon>
        <taxon>Bacillati</taxon>
        <taxon>Chloroflexota</taxon>
        <taxon>Ktedonobacteria</taxon>
        <taxon>Ktedonobacterales</taxon>
        <taxon>Dictyobacteraceae</taxon>
        <taxon>Tengunoibacter</taxon>
    </lineage>
</organism>
<feature type="transmembrane region" description="Helical" evidence="1">
    <location>
        <begin position="12"/>
        <end position="38"/>
    </location>
</feature>
<keyword evidence="1" id="KW-0472">Membrane</keyword>
<keyword evidence="1" id="KW-1133">Transmembrane helix</keyword>
<sequence length="73" mass="7711">MKEKPSPPSVMGTLGALSGMGFTIAVPIAFCAVGGYYLDNNLHTGPLFILLGLLLGLTTGIYGAYRLFKSVFK</sequence>
<comment type="caution">
    <text evidence="2">The sequence shown here is derived from an EMBL/GenBank/DDBJ whole genome shotgun (WGS) entry which is preliminary data.</text>
</comment>
<dbReference type="InterPro" id="IPR032820">
    <property type="entry name" value="ATPase_put"/>
</dbReference>
<dbReference type="Proteomes" id="UP000287352">
    <property type="component" value="Unassembled WGS sequence"/>
</dbReference>
<evidence type="ECO:0000313" key="3">
    <source>
        <dbReference type="Proteomes" id="UP000287352"/>
    </source>
</evidence>
<keyword evidence="1" id="KW-0812">Transmembrane</keyword>